<dbReference type="EMBL" id="LJDB01000062">
    <property type="protein sequence ID" value="ONI39636.1"/>
    <property type="molecule type" value="Genomic_DNA"/>
</dbReference>
<accession>A0ACC8XAS4</accession>
<gene>
    <name evidence="1" type="ORF">AN396_07710</name>
</gene>
<evidence type="ECO:0000313" key="2">
    <source>
        <dbReference type="Proteomes" id="UP000188605"/>
    </source>
</evidence>
<sequence length="715" mass="78813">MDKFKNANLVTKLATIIGGVVTIILTVVTLLVALQVSSSTKNNISTIFTTKAEFNATKVQNIIDKTLSVVSDLQSYSENQYSQLTSVRLEDGSIDPTARPSVVYDSLMSNGNVEMENYMLNTAWSAVGSNPDVASLGIYFEPYAFDPLRKVYGIEVYSENAENNTFLKINNYDDYASQEYYSVTLNTKKPHITDPMISLRDELVIYISYPIIYQNEVKGVIVMDVLLESFEKTRFTESKYETLFSAILSDDMRIIYDSEDMNNIGSTVADFIQEEYIEEWIEATEKGDPFIITTKNNDSIDPKNTKHERYLHPIVAADKTWWAHIEVTEKELYFPLTQLISAIIIVSIIALMIVIFVTVKVLSNALKPMDQILLAATSLSEGDLNISLNINSNNEIGTLADVFIKMSSCLKVIISEIERILSSMASGDFTTSKNIKNQEYFTGAYAPIKTSLVEIGNKLNETLSNISQASQEVNISAEDIAKGANDLAVGTGEQTDIIQEFSTIADTIAQNINSTISQMEQTNKISSDAKSKANQGTEAMSEMLVSMEAISTSSHTISTVLKTVENIADQTNLLALNAAIEAARAGESGKGFAVVANEIRDLANRSSETVKEIEQIIKKSIENVKQGQDMANKTAQSLNEIVDTIEKNAEISSDLLKTTELQKESVKDLTNGTQKISNLIEATAATSQESAAVSQELAAQAETLQNMINYFKIDN</sequence>
<proteinExistence type="predicted"/>
<evidence type="ECO:0000313" key="1">
    <source>
        <dbReference type="EMBL" id="ONI39636.1"/>
    </source>
</evidence>
<keyword evidence="2" id="KW-1185">Reference proteome</keyword>
<organism evidence="1 2">
    <name type="scientific">Candidatus Epulonipiscium fishelsonii</name>
    <dbReference type="NCBI Taxonomy" id="77094"/>
    <lineage>
        <taxon>Bacteria</taxon>
        <taxon>Bacillati</taxon>
        <taxon>Bacillota</taxon>
        <taxon>Clostridia</taxon>
        <taxon>Lachnospirales</taxon>
        <taxon>Lachnospiraceae</taxon>
        <taxon>Candidatus Epulonipiscium</taxon>
    </lineage>
</organism>
<reference evidence="1" key="1">
    <citation type="submission" date="2016-08" db="EMBL/GenBank/DDBJ databases">
        <authorList>
            <person name="Ngugi D.K."/>
            <person name="Miyake S."/>
            <person name="Stingl U."/>
        </authorList>
    </citation>
    <scope>NUCLEOTIDE SEQUENCE</scope>
    <source>
        <strain evidence="1">SCG-B11WGA-EpuloA1</strain>
    </source>
</reference>
<name>A0ACC8XAS4_9FIRM</name>
<dbReference type="Proteomes" id="UP000188605">
    <property type="component" value="Unassembled WGS sequence"/>
</dbReference>
<protein>
    <submittedName>
        <fullName evidence="1">Uncharacterized protein</fullName>
    </submittedName>
</protein>
<comment type="caution">
    <text evidence="1">The sequence shown here is derived from an EMBL/GenBank/DDBJ whole genome shotgun (WGS) entry which is preliminary data.</text>
</comment>